<reference evidence="4" key="1">
    <citation type="submission" date="2021-02" db="EMBL/GenBank/DDBJ databases">
        <authorList>
            <person name="Nowell W R."/>
        </authorList>
    </citation>
    <scope>NUCLEOTIDE SEQUENCE</scope>
</reference>
<dbReference type="InterPro" id="IPR032675">
    <property type="entry name" value="LRR_dom_sf"/>
</dbReference>
<evidence type="ECO:0000313" key="5">
    <source>
        <dbReference type="Proteomes" id="UP000663834"/>
    </source>
</evidence>
<protein>
    <recommendedName>
        <fullName evidence="6">Leucine rich repeat containing 34</fullName>
    </recommendedName>
</protein>
<proteinExistence type="predicted"/>
<evidence type="ECO:0008006" key="6">
    <source>
        <dbReference type="Google" id="ProtNLM"/>
    </source>
</evidence>
<dbReference type="GO" id="GO:0005829">
    <property type="term" value="C:cytosol"/>
    <property type="evidence" value="ECO:0007669"/>
    <property type="project" value="TreeGrafter"/>
</dbReference>
<keyword evidence="1" id="KW-0343">GTPase activation</keyword>
<dbReference type="GO" id="GO:0006913">
    <property type="term" value="P:nucleocytoplasmic transport"/>
    <property type="evidence" value="ECO:0007669"/>
    <property type="project" value="TreeGrafter"/>
</dbReference>
<dbReference type="Proteomes" id="UP000663834">
    <property type="component" value="Unassembled WGS sequence"/>
</dbReference>
<dbReference type="GO" id="GO:0048471">
    <property type="term" value="C:perinuclear region of cytoplasm"/>
    <property type="evidence" value="ECO:0007669"/>
    <property type="project" value="TreeGrafter"/>
</dbReference>
<evidence type="ECO:0000256" key="1">
    <source>
        <dbReference type="ARBA" id="ARBA00022468"/>
    </source>
</evidence>
<dbReference type="InterPro" id="IPR001611">
    <property type="entry name" value="Leu-rich_rpt"/>
</dbReference>
<dbReference type="GO" id="GO:0005096">
    <property type="term" value="F:GTPase activator activity"/>
    <property type="evidence" value="ECO:0007669"/>
    <property type="project" value="UniProtKB-KW"/>
</dbReference>
<keyword evidence="2" id="KW-0433">Leucine-rich repeat</keyword>
<name>A0A816EPS8_9BILA</name>
<dbReference type="SUPFAM" id="SSF52047">
    <property type="entry name" value="RNI-like"/>
    <property type="match status" value="1"/>
</dbReference>
<sequence>MNTYEPYKRLSKLQFCFRGTRTNQVDRFVTEIKASLSVTIIKIPPIKFDHQRVLRVAEALIDNQTLATLLIAMNDIGDQGAKYLAEALLFNKTLTTMTVACNQIGNEGAQHLAEALKNNQTLTTLELMSNEIDFDGVSYFCEALRTNQTLGKLSLQANHVGDLGAEYLAEALLMNQTLTELNLGCNKISNQGAQYFADALKMNMTLNVLDLHSNEIDGKGELHLGEALQFNQVVEIKGLSGRFTLQYPRRDVHALLAHRGMNSGMKAAIALARNILRSYTSHSIINIRKPLQFFDFIHYEGFMARLRAREQEGRSLRILVNPIDECVGAACSHAHIPHYYYEYKR</sequence>
<keyword evidence="3" id="KW-0677">Repeat</keyword>
<dbReference type="SMART" id="SM00368">
    <property type="entry name" value="LRR_RI"/>
    <property type="match status" value="6"/>
</dbReference>
<dbReference type="EMBL" id="CAJNOW010016546">
    <property type="protein sequence ID" value="CAF1650895.1"/>
    <property type="molecule type" value="Genomic_DNA"/>
</dbReference>
<dbReference type="GO" id="GO:0005634">
    <property type="term" value="C:nucleus"/>
    <property type="evidence" value="ECO:0007669"/>
    <property type="project" value="TreeGrafter"/>
</dbReference>
<gene>
    <name evidence="4" type="ORF">KQP761_LOCUS29956</name>
</gene>
<evidence type="ECO:0000256" key="2">
    <source>
        <dbReference type="ARBA" id="ARBA00022614"/>
    </source>
</evidence>
<evidence type="ECO:0000256" key="3">
    <source>
        <dbReference type="ARBA" id="ARBA00022737"/>
    </source>
</evidence>
<feature type="non-terminal residue" evidence="4">
    <location>
        <position position="345"/>
    </location>
</feature>
<dbReference type="AlphaFoldDB" id="A0A816EPS8"/>
<dbReference type="OrthoDB" id="120976at2759"/>
<dbReference type="InterPro" id="IPR027038">
    <property type="entry name" value="RanGap"/>
</dbReference>
<dbReference type="Pfam" id="PF13516">
    <property type="entry name" value="LRR_6"/>
    <property type="match status" value="6"/>
</dbReference>
<comment type="caution">
    <text evidence="4">The sequence shown here is derived from an EMBL/GenBank/DDBJ whole genome shotgun (WGS) entry which is preliminary data.</text>
</comment>
<evidence type="ECO:0000313" key="4">
    <source>
        <dbReference type="EMBL" id="CAF1650895.1"/>
    </source>
</evidence>
<organism evidence="4 5">
    <name type="scientific">Rotaria magnacalcarata</name>
    <dbReference type="NCBI Taxonomy" id="392030"/>
    <lineage>
        <taxon>Eukaryota</taxon>
        <taxon>Metazoa</taxon>
        <taxon>Spiralia</taxon>
        <taxon>Gnathifera</taxon>
        <taxon>Rotifera</taxon>
        <taxon>Eurotatoria</taxon>
        <taxon>Bdelloidea</taxon>
        <taxon>Philodinida</taxon>
        <taxon>Philodinidae</taxon>
        <taxon>Rotaria</taxon>
    </lineage>
</organism>
<dbReference type="Gene3D" id="3.80.10.10">
    <property type="entry name" value="Ribonuclease Inhibitor"/>
    <property type="match status" value="2"/>
</dbReference>
<dbReference type="PANTHER" id="PTHR24113:SF12">
    <property type="entry name" value="RAN GTPASE-ACTIVATING PROTEIN 1"/>
    <property type="match status" value="1"/>
</dbReference>
<dbReference type="GO" id="GO:0031267">
    <property type="term" value="F:small GTPase binding"/>
    <property type="evidence" value="ECO:0007669"/>
    <property type="project" value="TreeGrafter"/>
</dbReference>
<accession>A0A816EPS8</accession>
<dbReference type="PANTHER" id="PTHR24113">
    <property type="entry name" value="RAN GTPASE-ACTIVATING PROTEIN 1"/>
    <property type="match status" value="1"/>
</dbReference>